<accession>A0ABN5AGS6</accession>
<keyword evidence="2" id="KW-1185">Reference proteome</keyword>
<gene>
    <name evidence="1" type="ORF">S101395_03430</name>
</gene>
<evidence type="ECO:0000313" key="1">
    <source>
        <dbReference type="EMBL" id="ASB89937.1"/>
    </source>
</evidence>
<organism evidence="1 2">
    <name type="scientific">Bacillus sonorensis</name>
    <dbReference type="NCBI Taxonomy" id="119858"/>
    <lineage>
        <taxon>Bacteria</taxon>
        <taxon>Bacillati</taxon>
        <taxon>Bacillota</taxon>
        <taxon>Bacilli</taxon>
        <taxon>Bacillales</taxon>
        <taxon>Bacillaceae</taxon>
        <taxon>Bacillus</taxon>
    </lineage>
</organism>
<dbReference type="EMBL" id="CP021920">
    <property type="protein sequence ID" value="ASB89937.1"/>
    <property type="molecule type" value="Genomic_DNA"/>
</dbReference>
<proteinExistence type="predicted"/>
<protein>
    <submittedName>
        <fullName evidence="1">Uncharacterized protein</fullName>
    </submittedName>
</protein>
<sequence length="41" mass="4979">MDSPHSRRYQHTKTFIKHKTLIHHEEILIPRTFCYGDVRVS</sequence>
<evidence type="ECO:0000313" key="2">
    <source>
        <dbReference type="Proteomes" id="UP000196877"/>
    </source>
</evidence>
<name>A0ABN5AGS6_9BACI</name>
<dbReference type="Proteomes" id="UP000196877">
    <property type="component" value="Chromosome"/>
</dbReference>
<reference evidence="1 2" key="1">
    <citation type="submission" date="2017-06" db="EMBL/GenBank/DDBJ databases">
        <title>Genome sequence of Bacillus sonorensis strain SRCM101395.</title>
        <authorList>
            <person name="Cho S.H."/>
        </authorList>
    </citation>
    <scope>NUCLEOTIDE SEQUENCE [LARGE SCALE GENOMIC DNA]</scope>
    <source>
        <strain evidence="1 2">SRCM101395</strain>
    </source>
</reference>